<comment type="caution">
    <text evidence="2">The sequence shown here is derived from an EMBL/GenBank/DDBJ whole genome shotgun (WGS) entry which is preliminary data.</text>
</comment>
<organism evidence="2 3">
    <name type="scientific">Cedecea colo</name>
    <dbReference type="NCBI Taxonomy" id="2552946"/>
    <lineage>
        <taxon>Bacteria</taxon>
        <taxon>Pseudomonadati</taxon>
        <taxon>Pseudomonadota</taxon>
        <taxon>Gammaproteobacteria</taxon>
        <taxon>Enterobacterales</taxon>
        <taxon>Enterobacteriaceae</taxon>
        <taxon>Cedecea</taxon>
    </lineage>
</organism>
<dbReference type="EMBL" id="SOYS01000002">
    <property type="protein sequence ID" value="NIY47375.1"/>
    <property type="molecule type" value="Genomic_DNA"/>
</dbReference>
<feature type="domain" description="Ribbon-helix-helix protein CopG" evidence="1">
    <location>
        <begin position="76"/>
        <end position="115"/>
    </location>
</feature>
<dbReference type="InterPro" id="IPR002145">
    <property type="entry name" value="CopG"/>
</dbReference>
<name>A0ABX0VK06_9ENTR</name>
<protein>
    <submittedName>
        <fullName evidence="2">LexA regulated protein</fullName>
    </submittedName>
</protein>
<dbReference type="Proteomes" id="UP000697927">
    <property type="component" value="Unassembled WGS sequence"/>
</dbReference>
<dbReference type="NCBIfam" id="NF008671">
    <property type="entry name" value="PRK11675.1"/>
    <property type="match status" value="1"/>
</dbReference>
<keyword evidence="3" id="KW-1185">Reference proteome</keyword>
<evidence type="ECO:0000313" key="3">
    <source>
        <dbReference type="Proteomes" id="UP000697927"/>
    </source>
</evidence>
<dbReference type="Pfam" id="PF01402">
    <property type="entry name" value="RHH_1"/>
    <property type="match status" value="1"/>
</dbReference>
<dbReference type="CDD" id="cd21631">
    <property type="entry name" value="RHH_CopG_NikR-like"/>
    <property type="match status" value="1"/>
</dbReference>
<reference evidence="2 3" key="1">
    <citation type="journal article" date="2020" name="Microorganisms">
        <title>Polyphasic Characterisation of Cedecea colo sp. nov., a New Enteric Bacterium Isolated from the Koala Hindgut.</title>
        <authorList>
            <person name="Boath J.M."/>
            <person name="Dakhal S."/>
            <person name="Van T.T.H."/>
            <person name="Moore R.J."/>
            <person name="Dekiwadia C."/>
            <person name="Macreadie I.G."/>
        </authorList>
    </citation>
    <scope>NUCLEOTIDE SEQUENCE [LARGE SCALE GENOMIC DNA]</scope>
    <source>
        <strain evidence="2 3">ZA</strain>
    </source>
</reference>
<evidence type="ECO:0000313" key="2">
    <source>
        <dbReference type="EMBL" id="NIY47375.1"/>
    </source>
</evidence>
<accession>A0ABX0VK06</accession>
<evidence type="ECO:0000259" key="1">
    <source>
        <dbReference type="Pfam" id="PF01402"/>
    </source>
</evidence>
<gene>
    <name evidence="2" type="ORF">E2L00_07465</name>
</gene>
<sequence length="118" mass="13543">MYDGALKCAGAFCSQHPEFPVSTLIMAKEQTDRTTLDLFADERRPGRPKTNPLTRDEQLRINKRNQLKRDKVRGLKRVELKLNNDAVDALNQLAEARNISRSELIEEMLLAQLKQHLS</sequence>
<proteinExistence type="predicted"/>